<dbReference type="Proteomes" id="UP001221757">
    <property type="component" value="Unassembled WGS sequence"/>
</dbReference>
<organism evidence="1 2">
    <name type="scientific">Mycena rosella</name>
    <name type="common">Pink bonnet</name>
    <name type="synonym">Agaricus rosellus</name>
    <dbReference type="NCBI Taxonomy" id="1033263"/>
    <lineage>
        <taxon>Eukaryota</taxon>
        <taxon>Fungi</taxon>
        <taxon>Dikarya</taxon>
        <taxon>Basidiomycota</taxon>
        <taxon>Agaricomycotina</taxon>
        <taxon>Agaricomycetes</taxon>
        <taxon>Agaricomycetidae</taxon>
        <taxon>Agaricales</taxon>
        <taxon>Marasmiineae</taxon>
        <taxon>Mycenaceae</taxon>
        <taxon>Mycena</taxon>
    </lineage>
</organism>
<name>A0AAD7DUX3_MYCRO</name>
<reference evidence="1" key="1">
    <citation type="submission" date="2023-03" db="EMBL/GenBank/DDBJ databases">
        <title>Massive genome expansion in bonnet fungi (Mycena s.s.) driven by repeated elements and novel gene families across ecological guilds.</title>
        <authorList>
            <consortium name="Lawrence Berkeley National Laboratory"/>
            <person name="Harder C.B."/>
            <person name="Miyauchi S."/>
            <person name="Viragh M."/>
            <person name="Kuo A."/>
            <person name="Thoen E."/>
            <person name="Andreopoulos B."/>
            <person name="Lu D."/>
            <person name="Skrede I."/>
            <person name="Drula E."/>
            <person name="Henrissat B."/>
            <person name="Morin E."/>
            <person name="Kohler A."/>
            <person name="Barry K."/>
            <person name="LaButti K."/>
            <person name="Morin E."/>
            <person name="Salamov A."/>
            <person name="Lipzen A."/>
            <person name="Mereny Z."/>
            <person name="Hegedus B."/>
            <person name="Baldrian P."/>
            <person name="Stursova M."/>
            <person name="Weitz H."/>
            <person name="Taylor A."/>
            <person name="Grigoriev I.V."/>
            <person name="Nagy L.G."/>
            <person name="Martin F."/>
            <person name="Kauserud H."/>
        </authorList>
    </citation>
    <scope>NUCLEOTIDE SEQUENCE</scope>
    <source>
        <strain evidence="1">CBHHK067</strain>
    </source>
</reference>
<proteinExistence type="predicted"/>
<accession>A0AAD7DUX3</accession>
<dbReference type="AlphaFoldDB" id="A0AAD7DUX3"/>
<feature type="non-terminal residue" evidence="1">
    <location>
        <position position="1"/>
    </location>
</feature>
<evidence type="ECO:0000313" key="1">
    <source>
        <dbReference type="EMBL" id="KAJ7699557.1"/>
    </source>
</evidence>
<evidence type="ECO:0000313" key="2">
    <source>
        <dbReference type="Proteomes" id="UP001221757"/>
    </source>
</evidence>
<gene>
    <name evidence="1" type="ORF">B0H17DRAFT_863455</name>
</gene>
<sequence>SPVLSGKFDLYAMELPFLSSVYLPKGKSEPQFAALYQTILKYQAKPDSTAQVLIPAAPFAKAGRLRSAAIEDPMEGLPWGIAIADLTFVEQLKFSAAECAGFLTPPESGPGVAGRTRLADAHCGVQSAGGVFRMKHAWTGKGQAQDGTDVDIFEGYLSFNVVHSALYRRKGHGSGDKIGFAFWAVRA</sequence>
<feature type="non-terminal residue" evidence="1">
    <location>
        <position position="187"/>
    </location>
</feature>
<dbReference type="EMBL" id="JARKIE010000022">
    <property type="protein sequence ID" value="KAJ7699557.1"/>
    <property type="molecule type" value="Genomic_DNA"/>
</dbReference>
<keyword evidence="2" id="KW-1185">Reference proteome</keyword>
<protein>
    <submittedName>
        <fullName evidence="1">Uncharacterized protein</fullName>
    </submittedName>
</protein>
<comment type="caution">
    <text evidence="1">The sequence shown here is derived from an EMBL/GenBank/DDBJ whole genome shotgun (WGS) entry which is preliminary data.</text>
</comment>